<organism evidence="2 3">
    <name type="scientific">Halalkalibacter oceani</name>
    <dbReference type="NCBI Taxonomy" id="1653776"/>
    <lineage>
        <taxon>Bacteria</taxon>
        <taxon>Bacillati</taxon>
        <taxon>Bacillota</taxon>
        <taxon>Bacilli</taxon>
        <taxon>Bacillales</taxon>
        <taxon>Bacillaceae</taxon>
        <taxon>Halalkalibacter</taxon>
    </lineage>
</organism>
<evidence type="ECO:0000256" key="1">
    <source>
        <dbReference type="SAM" id="Phobius"/>
    </source>
</evidence>
<feature type="transmembrane region" description="Helical" evidence="1">
    <location>
        <begin position="166"/>
        <end position="183"/>
    </location>
</feature>
<evidence type="ECO:0008006" key="4">
    <source>
        <dbReference type="Google" id="ProtNLM"/>
    </source>
</evidence>
<accession>A0A9X2DM75</accession>
<keyword evidence="1" id="KW-1133">Transmembrane helix</keyword>
<proteinExistence type="predicted"/>
<feature type="transmembrane region" description="Helical" evidence="1">
    <location>
        <begin position="142"/>
        <end position="159"/>
    </location>
</feature>
<dbReference type="RefSeq" id="WP_251221694.1">
    <property type="nucleotide sequence ID" value="NZ_JAMBOL010000001.1"/>
</dbReference>
<evidence type="ECO:0000313" key="2">
    <source>
        <dbReference type="EMBL" id="MCM3712848.1"/>
    </source>
</evidence>
<dbReference type="EMBL" id="JAMBOL010000001">
    <property type="protein sequence ID" value="MCM3712848.1"/>
    <property type="molecule type" value="Genomic_DNA"/>
</dbReference>
<feature type="transmembrane region" description="Helical" evidence="1">
    <location>
        <begin position="115"/>
        <end position="136"/>
    </location>
</feature>
<comment type="caution">
    <text evidence="2">The sequence shown here is derived from an EMBL/GenBank/DDBJ whole genome shotgun (WGS) entry which is preliminary data.</text>
</comment>
<feature type="transmembrane region" description="Helical" evidence="1">
    <location>
        <begin position="60"/>
        <end position="79"/>
    </location>
</feature>
<keyword evidence="3" id="KW-1185">Reference proteome</keyword>
<gene>
    <name evidence="2" type="ORF">M3202_02020</name>
</gene>
<sequence length="184" mass="21521">MNEQRKTTIINEIKYWKKSKLLPDQYCDYLLTLYTEGEHDIEPEPEQKRSLHLRFQPSRTLLICIMVQALFLLALLVIYFTEFPLGLQISTGIFFTIAIILLANRTKRQTLALSYLYLLEAAVLLFLLTIHAVVTMFAGETLYIALATFIHCLAWFMIGWKWKLRFFTIASLLGGLLLLYFIFR</sequence>
<keyword evidence="1" id="KW-0472">Membrane</keyword>
<reference evidence="2" key="1">
    <citation type="submission" date="2022-05" db="EMBL/GenBank/DDBJ databases">
        <title>Comparative Genomics of Spacecraft Associated Microbes.</title>
        <authorList>
            <person name="Tran M.T."/>
            <person name="Wright A."/>
            <person name="Seuylemezian A."/>
            <person name="Eisen J."/>
            <person name="Coil D."/>
        </authorList>
    </citation>
    <scope>NUCLEOTIDE SEQUENCE</scope>
    <source>
        <strain evidence="2">214.1.1</strain>
    </source>
</reference>
<protein>
    <recommendedName>
        <fullName evidence="4">DUF2157 domain-containing protein</fullName>
    </recommendedName>
</protein>
<evidence type="ECO:0000313" key="3">
    <source>
        <dbReference type="Proteomes" id="UP001139179"/>
    </source>
</evidence>
<feature type="transmembrane region" description="Helical" evidence="1">
    <location>
        <begin position="85"/>
        <end position="103"/>
    </location>
</feature>
<keyword evidence="1" id="KW-0812">Transmembrane</keyword>
<dbReference type="Proteomes" id="UP001139179">
    <property type="component" value="Unassembled WGS sequence"/>
</dbReference>
<name>A0A9X2DM75_9BACI</name>
<dbReference type="AlphaFoldDB" id="A0A9X2DM75"/>